<reference evidence="3" key="1">
    <citation type="submission" date="2016-06" db="EMBL/GenBank/DDBJ databases">
        <title>Parallel loss of symbiosis genes in relatives of nitrogen-fixing non-legume Parasponia.</title>
        <authorList>
            <person name="Van Velzen R."/>
            <person name="Holmer R."/>
            <person name="Bu F."/>
            <person name="Rutten L."/>
            <person name="Van Zeijl A."/>
            <person name="Liu W."/>
            <person name="Santuari L."/>
            <person name="Cao Q."/>
            <person name="Sharma T."/>
            <person name="Shen D."/>
            <person name="Roswanjaya Y."/>
            <person name="Wardhani T."/>
            <person name="Kalhor M.S."/>
            <person name="Jansen J."/>
            <person name="Van den Hoogen J."/>
            <person name="Gungor B."/>
            <person name="Hartog M."/>
            <person name="Hontelez J."/>
            <person name="Verver J."/>
            <person name="Yang W.-C."/>
            <person name="Schijlen E."/>
            <person name="Repin R."/>
            <person name="Schilthuizen M."/>
            <person name="Schranz E."/>
            <person name="Heidstra R."/>
            <person name="Miyata K."/>
            <person name="Fedorova E."/>
            <person name="Kohlen W."/>
            <person name="Bisseling T."/>
            <person name="Smit S."/>
            <person name="Geurts R."/>
        </authorList>
    </citation>
    <scope>NUCLEOTIDE SEQUENCE [LARGE SCALE GENOMIC DNA]</scope>
    <source>
        <strain evidence="3">cv. WU1-14</strain>
    </source>
</reference>
<sequence>REEKKAQSSPRPRHQGPAQPLHALPKVIGATHHLKPPSSRHLVPSAGLLLQPDQDPVRPHVYRHSSEENRRSDRKSPPEPLVPIVISIVRDPSGLQVGIQEVESEGQNRHGDWETGGDFLMGGPTVEAKREEASSVEVVEKEDTDESEGFGIGAVDSKGEEEEGEPERGTLH</sequence>
<evidence type="ECO:0000313" key="2">
    <source>
        <dbReference type="EMBL" id="PON36926.1"/>
    </source>
</evidence>
<feature type="compositionally biased region" description="Basic and acidic residues" evidence="1">
    <location>
        <begin position="64"/>
        <end position="77"/>
    </location>
</feature>
<dbReference type="EMBL" id="JXTB01000549">
    <property type="protein sequence ID" value="PON36926.1"/>
    <property type="molecule type" value="Genomic_DNA"/>
</dbReference>
<dbReference type="Proteomes" id="UP000237105">
    <property type="component" value="Unassembled WGS sequence"/>
</dbReference>
<comment type="caution">
    <text evidence="2">The sequence shown here is derived from an EMBL/GenBank/DDBJ whole genome shotgun (WGS) entry which is preliminary data.</text>
</comment>
<feature type="region of interest" description="Disordered" evidence="1">
    <location>
        <begin position="1"/>
        <end position="80"/>
    </location>
</feature>
<dbReference type="OrthoDB" id="10649336at2759"/>
<gene>
    <name evidence="2" type="ORF">PanWU01x14_324790</name>
</gene>
<feature type="region of interest" description="Disordered" evidence="1">
    <location>
        <begin position="103"/>
        <end position="172"/>
    </location>
</feature>
<name>A0A2P5AK47_PARAD</name>
<feature type="compositionally biased region" description="Basic and acidic residues" evidence="1">
    <location>
        <begin position="127"/>
        <end position="141"/>
    </location>
</feature>
<evidence type="ECO:0000256" key="1">
    <source>
        <dbReference type="SAM" id="MobiDB-lite"/>
    </source>
</evidence>
<organism evidence="2 3">
    <name type="scientific">Parasponia andersonii</name>
    <name type="common">Sponia andersonii</name>
    <dbReference type="NCBI Taxonomy" id="3476"/>
    <lineage>
        <taxon>Eukaryota</taxon>
        <taxon>Viridiplantae</taxon>
        <taxon>Streptophyta</taxon>
        <taxon>Embryophyta</taxon>
        <taxon>Tracheophyta</taxon>
        <taxon>Spermatophyta</taxon>
        <taxon>Magnoliopsida</taxon>
        <taxon>eudicotyledons</taxon>
        <taxon>Gunneridae</taxon>
        <taxon>Pentapetalae</taxon>
        <taxon>rosids</taxon>
        <taxon>fabids</taxon>
        <taxon>Rosales</taxon>
        <taxon>Cannabaceae</taxon>
        <taxon>Parasponia</taxon>
    </lineage>
</organism>
<dbReference type="AlphaFoldDB" id="A0A2P5AK47"/>
<feature type="non-terminal residue" evidence="2">
    <location>
        <position position="1"/>
    </location>
</feature>
<proteinExistence type="predicted"/>
<keyword evidence="3" id="KW-1185">Reference proteome</keyword>
<accession>A0A2P5AK47</accession>
<protein>
    <submittedName>
        <fullName evidence="2">Uncharacterized protein</fullName>
    </submittedName>
</protein>
<evidence type="ECO:0000313" key="3">
    <source>
        <dbReference type="Proteomes" id="UP000237105"/>
    </source>
</evidence>